<reference evidence="2" key="1">
    <citation type="journal article" date="2023" name="G3 (Bethesda)">
        <title>Genome assembly and association tests identify interacting loci associated with vigor, precocity, and sex in interspecific pistachio rootstocks.</title>
        <authorList>
            <person name="Palmer W."/>
            <person name="Jacygrad E."/>
            <person name="Sagayaradj S."/>
            <person name="Cavanaugh K."/>
            <person name="Han R."/>
            <person name="Bertier L."/>
            <person name="Beede B."/>
            <person name="Kafkas S."/>
            <person name="Golino D."/>
            <person name="Preece J."/>
            <person name="Michelmore R."/>
        </authorList>
    </citation>
    <scope>NUCLEOTIDE SEQUENCE [LARGE SCALE GENOMIC DNA]</scope>
</reference>
<protein>
    <submittedName>
        <fullName evidence="1">Uncharacterized protein</fullName>
    </submittedName>
</protein>
<name>A0ACC0XGF3_9ROSI</name>
<evidence type="ECO:0000313" key="1">
    <source>
        <dbReference type="EMBL" id="KAJ0016423.1"/>
    </source>
</evidence>
<comment type="caution">
    <text evidence="1">The sequence shown here is derived from an EMBL/GenBank/DDBJ whole genome shotgun (WGS) entry which is preliminary data.</text>
</comment>
<organism evidence="1 2">
    <name type="scientific">Pistacia integerrima</name>
    <dbReference type="NCBI Taxonomy" id="434235"/>
    <lineage>
        <taxon>Eukaryota</taxon>
        <taxon>Viridiplantae</taxon>
        <taxon>Streptophyta</taxon>
        <taxon>Embryophyta</taxon>
        <taxon>Tracheophyta</taxon>
        <taxon>Spermatophyta</taxon>
        <taxon>Magnoliopsida</taxon>
        <taxon>eudicotyledons</taxon>
        <taxon>Gunneridae</taxon>
        <taxon>Pentapetalae</taxon>
        <taxon>rosids</taxon>
        <taxon>malvids</taxon>
        <taxon>Sapindales</taxon>
        <taxon>Anacardiaceae</taxon>
        <taxon>Pistacia</taxon>
    </lineage>
</organism>
<gene>
    <name evidence="1" type="ORF">Pint_10275</name>
</gene>
<proteinExistence type="predicted"/>
<keyword evidence="2" id="KW-1185">Reference proteome</keyword>
<evidence type="ECO:0000313" key="2">
    <source>
        <dbReference type="Proteomes" id="UP001163603"/>
    </source>
</evidence>
<dbReference type="Proteomes" id="UP001163603">
    <property type="component" value="Chromosome 12"/>
</dbReference>
<dbReference type="EMBL" id="CM047747">
    <property type="protein sequence ID" value="KAJ0016423.1"/>
    <property type="molecule type" value="Genomic_DNA"/>
</dbReference>
<sequence length="354" mass="39149">MILVADYQSLHINCGGQDVTIKNTKYEGDRFAGNGATLNYRSGPNWGFISTGDFMDDGGGNDNGYTLSTNHTSFMNFPELYSTARASPLVLTYNGYCLENGNYTVNLHFAEISFNDDELYNRVGRRIFDIYVQGRLEQKDFNIKEEANGTGKVIIKRFNATVANNTLEIRLYWAGKGTVYIPKSGNYGPLISAISVSDQIVTTFNLQQKGNLMEILDPKLESKFDKKKAERMVKVALLCCNASPTLRPTMSEVVSMLESQTIIQEVISDPSIYGGDFQLQQLDQNSRGNSTAPNFSSNKTWVGSSTTSAHDLYSINSECTRNLTSTEDLYPLNSEIISLNPSGSSSVLHNGSRV</sequence>
<accession>A0ACC0XGF3</accession>